<evidence type="ECO:0000259" key="13">
    <source>
        <dbReference type="PROSITE" id="PS50240"/>
    </source>
</evidence>
<dbReference type="GO" id="GO:0004252">
    <property type="term" value="F:serine-type endopeptidase activity"/>
    <property type="evidence" value="ECO:0007669"/>
    <property type="project" value="InterPro"/>
</dbReference>
<dbReference type="PROSITE" id="PS00135">
    <property type="entry name" value="TRYPSIN_SER"/>
    <property type="match status" value="1"/>
</dbReference>
<evidence type="ECO:0000313" key="15">
    <source>
        <dbReference type="Proteomes" id="UP000791440"/>
    </source>
</evidence>
<comment type="similarity">
    <text evidence="8">Belongs to the peptidase S1 family. CLIP subfamily.</text>
</comment>
<accession>A0A922CTW1</accession>
<dbReference type="FunFam" id="2.40.10.10:FF:000068">
    <property type="entry name" value="transmembrane protease serine 2"/>
    <property type="match status" value="1"/>
</dbReference>
<dbReference type="InterPro" id="IPR001254">
    <property type="entry name" value="Trypsin_dom"/>
</dbReference>
<dbReference type="FunFam" id="2.40.10.10:FF:000002">
    <property type="entry name" value="Transmembrane protease serine"/>
    <property type="match status" value="1"/>
</dbReference>
<keyword evidence="3 11" id="KW-0645">Protease</keyword>
<proteinExistence type="inferred from homology"/>
<evidence type="ECO:0000256" key="8">
    <source>
        <dbReference type="ARBA" id="ARBA00024195"/>
    </source>
</evidence>
<dbReference type="CDD" id="cd00190">
    <property type="entry name" value="Tryp_SPc"/>
    <property type="match status" value="1"/>
</dbReference>
<dbReference type="SMART" id="SM00020">
    <property type="entry name" value="Tryp_SPc"/>
    <property type="match status" value="1"/>
</dbReference>
<keyword evidence="12" id="KW-0732">Signal</keyword>
<evidence type="ECO:0000256" key="4">
    <source>
        <dbReference type="ARBA" id="ARBA00022801"/>
    </source>
</evidence>
<keyword evidence="2" id="KW-0800">Toxin</keyword>
<dbReference type="GO" id="GO:0005576">
    <property type="term" value="C:extracellular region"/>
    <property type="evidence" value="ECO:0007669"/>
    <property type="project" value="UniProtKB-SubCell"/>
</dbReference>
<evidence type="ECO:0000256" key="12">
    <source>
        <dbReference type="SAM" id="SignalP"/>
    </source>
</evidence>
<evidence type="ECO:0000256" key="1">
    <source>
        <dbReference type="ARBA" id="ARBA00004239"/>
    </source>
</evidence>
<dbReference type="InterPro" id="IPR033116">
    <property type="entry name" value="TRYPSIN_SER"/>
</dbReference>
<dbReference type="InterPro" id="IPR018114">
    <property type="entry name" value="TRYPSIN_HIS"/>
</dbReference>
<name>A0A922CTW1_MANSE</name>
<feature type="chain" id="PRO_5038276862" description="Peptidase S1 domain-containing protein" evidence="12">
    <location>
        <begin position="21"/>
        <end position="291"/>
    </location>
</feature>
<keyword evidence="15" id="KW-1185">Reference proteome</keyword>
<dbReference type="PANTHER" id="PTHR24276:SF91">
    <property type="entry name" value="AT26814P-RELATED"/>
    <property type="match status" value="1"/>
</dbReference>
<feature type="signal peptide" evidence="12">
    <location>
        <begin position="1"/>
        <end position="20"/>
    </location>
</feature>
<protein>
    <recommendedName>
        <fullName evidence="13">Peptidase S1 domain-containing protein</fullName>
    </recommendedName>
</protein>
<comment type="caution">
    <text evidence="14">The sequence shown here is derived from an EMBL/GenBank/DDBJ whole genome shotgun (WGS) entry which is preliminary data.</text>
</comment>
<keyword evidence="4 11" id="KW-0378">Hydrolase</keyword>
<dbReference type="Proteomes" id="UP000791440">
    <property type="component" value="Unassembled WGS sequence"/>
</dbReference>
<evidence type="ECO:0000256" key="5">
    <source>
        <dbReference type="ARBA" id="ARBA00022825"/>
    </source>
</evidence>
<dbReference type="GO" id="GO:0090729">
    <property type="term" value="F:toxin activity"/>
    <property type="evidence" value="ECO:0007669"/>
    <property type="project" value="UniProtKB-KW"/>
</dbReference>
<dbReference type="EMBL" id="JH668574">
    <property type="protein sequence ID" value="KAG6458179.1"/>
    <property type="molecule type" value="Genomic_DNA"/>
</dbReference>
<dbReference type="PROSITE" id="PS00134">
    <property type="entry name" value="TRYPSIN_HIS"/>
    <property type="match status" value="1"/>
</dbReference>
<dbReference type="AlphaFoldDB" id="A0A922CTW1"/>
<evidence type="ECO:0000256" key="11">
    <source>
        <dbReference type="RuleBase" id="RU363034"/>
    </source>
</evidence>
<comment type="subcellular location">
    <subcellularLocation>
        <location evidence="1">Secreted</location>
        <location evidence="1">Extracellular space</location>
    </subcellularLocation>
</comment>
<dbReference type="Pfam" id="PF00089">
    <property type="entry name" value="Trypsin"/>
    <property type="match status" value="1"/>
</dbReference>
<dbReference type="PROSITE" id="PS50240">
    <property type="entry name" value="TRYPSIN_DOM"/>
    <property type="match status" value="1"/>
</dbReference>
<organism evidence="14 15">
    <name type="scientific">Manduca sexta</name>
    <name type="common">Tobacco hawkmoth</name>
    <name type="synonym">Tobacco hornworm</name>
    <dbReference type="NCBI Taxonomy" id="7130"/>
    <lineage>
        <taxon>Eukaryota</taxon>
        <taxon>Metazoa</taxon>
        <taxon>Ecdysozoa</taxon>
        <taxon>Arthropoda</taxon>
        <taxon>Hexapoda</taxon>
        <taxon>Insecta</taxon>
        <taxon>Pterygota</taxon>
        <taxon>Neoptera</taxon>
        <taxon>Endopterygota</taxon>
        <taxon>Lepidoptera</taxon>
        <taxon>Glossata</taxon>
        <taxon>Ditrysia</taxon>
        <taxon>Bombycoidea</taxon>
        <taxon>Sphingidae</taxon>
        <taxon>Sphinginae</taxon>
        <taxon>Sphingini</taxon>
        <taxon>Manduca</taxon>
    </lineage>
</organism>
<dbReference type="GO" id="GO:0006508">
    <property type="term" value="P:proteolysis"/>
    <property type="evidence" value="ECO:0007669"/>
    <property type="project" value="UniProtKB-KW"/>
</dbReference>
<feature type="domain" description="Peptidase S1" evidence="13">
    <location>
        <begin position="44"/>
        <end position="278"/>
    </location>
</feature>
<reference evidence="14" key="1">
    <citation type="journal article" date="2016" name="Insect Biochem. Mol. Biol.">
        <title>Multifaceted biological insights from a draft genome sequence of the tobacco hornworm moth, Manduca sexta.</title>
        <authorList>
            <person name="Kanost M.R."/>
            <person name="Arrese E.L."/>
            <person name="Cao X."/>
            <person name="Chen Y.R."/>
            <person name="Chellapilla S."/>
            <person name="Goldsmith M.R."/>
            <person name="Grosse-Wilde E."/>
            <person name="Heckel D.G."/>
            <person name="Herndon N."/>
            <person name="Jiang H."/>
            <person name="Papanicolaou A."/>
            <person name="Qu J."/>
            <person name="Soulages J.L."/>
            <person name="Vogel H."/>
            <person name="Walters J."/>
            <person name="Waterhouse R.M."/>
            <person name="Ahn S.J."/>
            <person name="Almeida F.C."/>
            <person name="An C."/>
            <person name="Aqrawi P."/>
            <person name="Bretschneider A."/>
            <person name="Bryant W.B."/>
            <person name="Bucks S."/>
            <person name="Chao H."/>
            <person name="Chevignon G."/>
            <person name="Christen J.M."/>
            <person name="Clarke D.F."/>
            <person name="Dittmer N.T."/>
            <person name="Ferguson L.C.F."/>
            <person name="Garavelou S."/>
            <person name="Gordon K.H.J."/>
            <person name="Gunaratna R.T."/>
            <person name="Han Y."/>
            <person name="Hauser F."/>
            <person name="He Y."/>
            <person name="Heidel-Fischer H."/>
            <person name="Hirsh A."/>
            <person name="Hu Y."/>
            <person name="Jiang H."/>
            <person name="Kalra D."/>
            <person name="Klinner C."/>
            <person name="Konig C."/>
            <person name="Kovar C."/>
            <person name="Kroll A.R."/>
            <person name="Kuwar S.S."/>
            <person name="Lee S.L."/>
            <person name="Lehman R."/>
            <person name="Li K."/>
            <person name="Li Z."/>
            <person name="Liang H."/>
            <person name="Lovelace S."/>
            <person name="Lu Z."/>
            <person name="Mansfield J.H."/>
            <person name="McCulloch K.J."/>
            <person name="Mathew T."/>
            <person name="Morton B."/>
            <person name="Muzny D.M."/>
            <person name="Neunemann D."/>
            <person name="Ongeri F."/>
            <person name="Pauchet Y."/>
            <person name="Pu L.L."/>
            <person name="Pyrousis I."/>
            <person name="Rao X.J."/>
            <person name="Redding A."/>
            <person name="Roesel C."/>
            <person name="Sanchez-Gracia A."/>
            <person name="Schaack S."/>
            <person name="Shukla A."/>
            <person name="Tetreau G."/>
            <person name="Wang Y."/>
            <person name="Xiong G.H."/>
            <person name="Traut W."/>
            <person name="Walsh T.K."/>
            <person name="Worley K.C."/>
            <person name="Wu D."/>
            <person name="Wu W."/>
            <person name="Wu Y.Q."/>
            <person name="Zhang X."/>
            <person name="Zou Z."/>
            <person name="Zucker H."/>
            <person name="Briscoe A.D."/>
            <person name="Burmester T."/>
            <person name="Clem R.J."/>
            <person name="Feyereisen R."/>
            <person name="Grimmelikhuijzen C.J.P."/>
            <person name="Hamodrakas S.J."/>
            <person name="Hansson B.S."/>
            <person name="Huguet E."/>
            <person name="Jermiin L.S."/>
            <person name="Lan Q."/>
            <person name="Lehman H.K."/>
            <person name="Lorenzen M."/>
            <person name="Merzendorfer H."/>
            <person name="Michalopoulos I."/>
            <person name="Morton D.B."/>
            <person name="Muthukrishnan S."/>
            <person name="Oakeshott J.G."/>
            <person name="Palmer W."/>
            <person name="Park Y."/>
            <person name="Passarelli A.L."/>
            <person name="Rozas J."/>
            <person name="Schwartz L.M."/>
            <person name="Smith W."/>
            <person name="Southgate A."/>
            <person name="Vilcinskas A."/>
            <person name="Vogt R."/>
            <person name="Wang P."/>
            <person name="Werren J."/>
            <person name="Yu X.Q."/>
            <person name="Zhou J.J."/>
            <person name="Brown S.J."/>
            <person name="Scherer S.E."/>
            <person name="Richards S."/>
            <person name="Blissard G.W."/>
        </authorList>
    </citation>
    <scope>NUCLEOTIDE SEQUENCE</scope>
</reference>
<reference evidence="14" key="2">
    <citation type="submission" date="2020-12" db="EMBL/GenBank/DDBJ databases">
        <authorList>
            <person name="Kanost M."/>
        </authorList>
    </citation>
    <scope>NUCLEOTIDE SEQUENCE</scope>
</reference>
<dbReference type="EMBL" id="JH668574">
    <property type="protein sequence ID" value="KAG6458180.1"/>
    <property type="molecule type" value="Genomic_DNA"/>
</dbReference>
<keyword evidence="7" id="KW-1199">Hemostasis impairing toxin</keyword>
<keyword evidence="10" id="KW-1205">Fibrinolytic toxin</keyword>
<keyword evidence="6" id="KW-1015">Disulfide bond</keyword>
<evidence type="ECO:0000256" key="6">
    <source>
        <dbReference type="ARBA" id="ARBA00023157"/>
    </source>
</evidence>
<evidence type="ECO:0000313" key="14">
    <source>
        <dbReference type="EMBL" id="KAG6458179.1"/>
    </source>
</evidence>
<sequence>MKTLIALLALGFVAVTVVNLKFSPNKYINIFNRFAAGPSAPQRIVGGSVTTIDNYPSLVALLRTQDWSQWSQACGGSIINSRHILSAAHCLHGYAVGAWRVRVGSTWANSGGVVHAVDRHIIHYHYNNRTLDNDIAILRLASNIAFNQNARAGHYAGANYHVADNQAVWAAGWGHTQFRGNPSEQLRHVEVRTINLDVCRDRYRRAFPPRIVTDNMLCSGILDVGGRDACQGDSGGPVYHNNVIAGVTSWGIRCADRRFPGVNVRVQRYTAWIRNNSLYRSTITRLIKSNK</sequence>
<gene>
    <name evidence="14" type="ORF">O3G_MSEX010715</name>
</gene>
<evidence type="ECO:0000256" key="3">
    <source>
        <dbReference type="ARBA" id="ARBA00022670"/>
    </source>
</evidence>
<evidence type="ECO:0000256" key="2">
    <source>
        <dbReference type="ARBA" id="ARBA00022656"/>
    </source>
</evidence>
<evidence type="ECO:0000256" key="10">
    <source>
        <dbReference type="ARBA" id="ARBA00084094"/>
    </source>
</evidence>
<comment type="function">
    <text evidence="9">Fibrinolytic activity; shows preferential cleavage of Arg-Gly bonds in all three fibrinogen chains. Contact with the caterpillars causes severe bleeding, due the anticoagulant effect of the protein.</text>
</comment>
<dbReference type="PANTHER" id="PTHR24276">
    <property type="entry name" value="POLYSERASE-RELATED"/>
    <property type="match status" value="1"/>
</dbReference>
<evidence type="ECO:0000256" key="9">
    <source>
        <dbReference type="ARBA" id="ARBA00055534"/>
    </source>
</evidence>
<evidence type="ECO:0000256" key="7">
    <source>
        <dbReference type="ARBA" id="ARBA00023240"/>
    </source>
</evidence>
<dbReference type="InterPro" id="IPR050430">
    <property type="entry name" value="Peptidase_S1"/>
</dbReference>
<keyword evidence="5 11" id="KW-0720">Serine protease</keyword>